<reference evidence="7 8" key="1">
    <citation type="submission" date="2018-05" db="EMBL/GenBank/DDBJ databases">
        <authorList>
            <person name="Thind KAUR A."/>
        </authorList>
    </citation>
    <scope>NUCLEOTIDE SEQUENCE [LARGE SCALE GENOMIC DNA]</scope>
</reference>
<dbReference type="EMBL" id="LS480641">
    <property type="protein sequence ID" value="SPT19792.1"/>
    <property type="molecule type" value="Genomic_DNA"/>
</dbReference>
<dbReference type="AlphaFoldDB" id="A0A7H4LMF4"/>
<proteinExistence type="inferred from homology"/>
<comment type="similarity">
    <text evidence="1">Belongs to the bHLH protein family.</text>
</comment>
<organism evidence="7 8">
    <name type="scientific">Triticum aestivum</name>
    <name type="common">Wheat</name>
    <dbReference type="NCBI Taxonomy" id="4565"/>
    <lineage>
        <taxon>Eukaryota</taxon>
        <taxon>Viridiplantae</taxon>
        <taxon>Streptophyta</taxon>
        <taxon>Embryophyta</taxon>
        <taxon>Tracheophyta</taxon>
        <taxon>Spermatophyta</taxon>
        <taxon>Magnoliopsida</taxon>
        <taxon>Liliopsida</taxon>
        <taxon>Poales</taxon>
        <taxon>Poaceae</taxon>
        <taxon>BOP clade</taxon>
        <taxon>Pooideae</taxon>
        <taxon>Triticodae</taxon>
        <taxon>Triticeae</taxon>
        <taxon>Triticinae</taxon>
        <taxon>Triticum</taxon>
    </lineage>
</organism>
<dbReference type="PANTHER" id="PTHR46834">
    <property type="entry name" value="TRANSCRIPTION FACTOR BHLH91"/>
    <property type="match status" value="1"/>
</dbReference>
<evidence type="ECO:0000256" key="1">
    <source>
        <dbReference type="ARBA" id="ARBA00005510"/>
    </source>
</evidence>
<dbReference type="GO" id="GO:0048658">
    <property type="term" value="P:anther wall tapetum development"/>
    <property type="evidence" value="ECO:0007669"/>
    <property type="project" value="InterPro"/>
</dbReference>
<dbReference type="SMART" id="SM00353">
    <property type="entry name" value="HLH"/>
    <property type="match status" value="1"/>
</dbReference>
<gene>
    <name evidence="7" type="ORF">CAMPLR22A2D_LOCUS4417</name>
</gene>
<evidence type="ECO:0000313" key="8">
    <source>
        <dbReference type="Proteomes" id="UP000280104"/>
    </source>
</evidence>
<feature type="domain" description="BHLH" evidence="6">
    <location>
        <begin position="331"/>
        <end position="380"/>
    </location>
</feature>
<evidence type="ECO:0000256" key="3">
    <source>
        <dbReference type="ARBA" id="ARBA00023163"/>
    </source>
</evidence>
<dbReference type="GO" id="GO:0046983">
    <property type="term" value="F:protein dimerization activity"/>
    <property type="evidence" value="ECO:0007669"/>
    <property type="project" value="InterPro"/>
</dbReference>
<feature type="region of interest" description="Disordered" evidence="5">
    <location>
        <begin position="400"/>
        <end position="427"/>
    </location>
</feature>
<keyword evidence="4" id="KW-0539">Nucleus</keyword>
<evidence type="ECO:0000259" key="6">
    <source>
        <dbReference type="PROSITE" id="PS50888"/>
    </source>
</evidence>
<dbReference type="PANTHER" id="PTHR46834:SF4">
    <property type="entry name" value="TRANSCRIPTION FACTOR EAT1"/>
    <property type="match status" value="1"/>
</dbReference>
<dbReference type="Gene3D" id="4.10.280.10">
    <property type="entry name" value="Helix-loop-helix DNA-binding domain"/>
    <property type="match status" value="1"/>
</dbReference>
<sequence length="535" mass="59371">MGLLYTEEQTATLHSLKLHGSTSFATTKTARPTAISTSDRILSAAAAFLLSHFFPLIWIEGARHCFVKMIVGGDYFEGSHDHNLMTGSLTHDSSLAPKCNDNTNIELQRFKVQSFSADILSDSTNLSSEAARAINHLQHQLGIGLEQDMPPVETATWDTSICTIQDQIINHQLSEDPQNILVQQQIQQYDAALYPNSGYTPAPDLLNLLHCTVAPVFPATASVFGDTALSGGTNYLDLNGEFTGVAAIPDSGLMYTSDPALQLGYHAAPSHALKDICHSLPQNYGLFPSEDERDVMLGVGSVGGDLFQDMDDRQFETVLEGRRGKGEFGKGKGKANFATERERREQLNVKYKTLRMLFPNPTKNDRASVVGDAIEYIDELNRTVKELKILVEQKWHGTNRRRTRKLDEEAAADGESSSMRPMRDEQDNQLDGAIRSSWVQRRSRECHVDVRIVENEINIKLTEKKKANSSLLHVAKVLDEFHLEIIHVVGGIIGDHYIFMFNTKVTEGSSVYACAVAKRILQAVDAQHQALDIFN</sequence>
<evidence type="ECO:0000313" key="7">
    <source>
        <dbReference type="EMBL" id="SPT19792.1"/>
    </source>
</evidence>
<dbReference type="Proteomes" id="UP000280104">
    <property type="component" value="Chromosome II"/>
</dbReference>
<dbReference type="Pfam" id="PF00010">
    <property type="entry name" value="HLH"/>
    <property type="match status" value="1"/>
</dbReference>
<accession>A0A7H4LMF4</accession>
<evidence type="ECO:0000256" key="5">
    <source>
        <dbReference type="SAM" id="MobiDB-lite"/>
    </source>
</evidence>
<keyword evidence="2" id="KW-0805">Transcription regulation</keyword>
<keyword evidence="3" id="KW-0804">Transcription</keyword>
<evidence type="ECO:0000256" key="4">
    <source>
        <dbReference type="ARBA" id="ARBA00023242"/>
    </source>
</evidence>
<dbReference type="InterPro" id="IPR011598">
    <property type="entry name" value="bHLH_dom"/>
</dbReference>
<evidence type="ECO:0000256" key="2">
    <source>
        <dbReference type="ARBA" id="ARBA00023015"/>
    </source>
</evidence>
<dbReference type="GO" id="GO:0006355">
    <property type="term" value="P:regulation of DNA-templated transcription"/>
    <property type="evidence" value="ECO:0007669"/>
    <property type="project" value="InterPro"/>
</dbReference>
<dbReference type="CDD" id="cd18918">
    <property type="entry name" value="bHLH_AtMYC1_like"/>
    <property type="match status" value="1"/>
</dbReference>
<dbReference type="InterPro" id="IPR045896">
    <property type="entry name" value="MYC1-like_bHLH"/>
</dbReference>
<name>A0A7H4LMF4_WHEAT</name>
<protein>
    <recommendedName>
        <fullName evidence="6">BHLH domain-containing protein</fullName>
    </recommendedName>
</protein>
<dbReference type="PROSITE" id="PS50888">
    <property type="entry name" value="BHLH"/>
    <property type="match status" value="1"/>
</dbReference>
<dbReference type="SUPFAM" id="SSF47459">
    <property type="entry name" value="HLH, helix-loop-helix DNA-binding domain"/>
    <property type="match status" value="1"/>
</dbReference>
<dbReference type="InterPro" id="IPR036638">
    <property type="entry name" value="HLH_DNA-bd_sf"/>
</dbReference>
<dbReference type="InterPro" id="IPR045895">
    <property type="entry name" value="bHLH91-like"/>
</dbReference>
<dbReference type="FunFam" id="4.10.280.10:FF:000109">
    <property type="entry name" value="Transcription factor bHLH91-like"/>
    <property type="match status" value="1"/>
</dbReference>